<sequence length="275" mass="30297">MTERVGGGRKYDPAGFCIYCGDSQSKLGEEHILPLGIAGNALVFPAASCSTCAAVTGKVENELLKQGLGLFRHRINSPTRRRKDRPAEPLVGIGRRLGDGPLQDSGERMAIPIMEVPVAYFCLKFLRLPGILSGLLPSGEITWEFWCRAWEAEAALQRVRPTQEGLHLGGLRPITFARFLAKVAHGYAVAEIGLESFEPLLLDLILGRSEEISHLIGGDGRDMPPMDEEFYLTSGWHEDVHGSFLVVVMRLYANLGAPWYSVVVGRKRETPEITK</sequence>
<evidence type="ECO:0000313" key="1">
    <source>
        <dbReference type="EMBL" id="MBM7119749.1"/>
    </source>
</evidence>
<evidence type="ECO:0000313" key="2">
    <source>
        <dbReference type="Proteomes" id="UP001430065"/>
    </source>
</evidence>
<reference evidence="1 2" key="1">
    <citation type="submission" date="2020-10" db="EMBL/GenBank/DDBJ databases">
        <title>Phylogeny of dyella-like bacteria.</title>
        <authorList>
            <person name="Fu J."/>
        </authorList>
    </citation>
    <scope>NUCLEOTIDE SEQUENCE [LARGE SCALE GENOMIC DNA]</scope>
    <source>
        <strain evidence="1 2">THG-B117</strain>
    </source>
</reference>
<accession>A0ABS2JME5</accession>
<dbReference type="RefSeq" id="WP_204634217.1">
    <property type="nucleotide sequence ID" value="NZ_JADIKC010000001.1"/>
</dbReference>
<evidence type="ECO:0008006" key="3">
    <source>
        <dbReference type="Google" id="ProtNLM"/>
    </source>
</evidence>
<comment type="caution">
    <text evidence="1">The sequence shown here is derived from an EMBL/GenBank/DDBJ whole genome shotgun (WGS) entry which is preliminary data.</text>
</comment>
<name>A0ABS2JME5_9GAMM</name>
<dbReference type="Proteomes" id="UP001430065">
    <property type="component" value="Unassembled WGS sequence"/>
</dbReference>
<gene>
    <name evidence="1" type="ORF">ISP20_01140</name>
</gene>
<dbReference type="EMBL" id="JADIKC010000001">
    <property type="protein sequence ID" value="MBM7119749.1"/>
    <property type="molecule type" value="Genomic_DNA"/>
</dbReference>
<protein>
    <recommendedName>
        <fullName evidence="3">HNH endonuclease</fullName>
    </recommendedName>
</protein>
<proteinExistence type="predicted"/>
<organism evidence="1 2">
    <name type="scientific">Dyella kyungheensis</name>
    <dbReference type="NCBI Taxonomy" id="1242174"/>
    <lineage>
        <taxon>Bacteria</taxon>
        <taxon>Pseudomonadati</taxon>
        <taxon>Pseudomonadota</taxon>
        <taxon>Gammaproteobacteria</taxon>
        <taxon>Lysobacterales</taxon>
        <taxon>Rhodanobacteraceae</taxon>
        <taxon>Dyella</taxon>
    </lineage>
</organism>
<keyword evidence="2" id="KW-1185">Reference proteome</keyword>